<protein>
    <recommendedName>
        <fullName evidence="2">Reverse transcriptase domain-containing protein</fullName>
    </recommendedName>
</protein>
<dbReference type="PANTHER" id="PTHR33395">
    <property type="entry name" value="TRANSCRIPTASE, PUTATIVE-RELATED-RELATED"/>
    <property type="match status" value="1"/>
</dbReference>
<dbReference type="EMBL" id="GEZM01029717">
    <property type="protein sequence ID" value="JAV85972.1"/>
    <property type="molecule type" value="Transcribed_RNA"/>
</dbReference>
<reference evidence="1" key="1">
    <citation type="journal article" date="2016" name="Sci. Rep.">
        <title>Molecular characterization of firefly nuptial gifts: a multi-omics approach sheds light on postcopulatory sexual selection.</title>
        <authorList>
            <person name="Al-Wathiqui N."/>
            <person name="Fallon T.R."/>
            <person name="South A."/>
            <person name="Weng J.K."/>
            <person name="Lewis S.M."/>
        </authorList>
    </citation>
    <scope>NUCLEOTIDE SEQUENCE</scope>
</reference>
<dbReference type="AlphaFoldDB" id="A0A1Y1MJP9"/>
<evidence type="ECO:0000313" key="1">
    <source>
        <dbReference type="EMBL" id="JAV85972.1"/>
    </source>
</evidence>
<proteinExistence type="predicted"/>
<organism evidence="1">
    <name type="scientific">Photinus pyralis</name>
    <name type="common">Common eastern firefly</name>
    <name type="synonym">Lampyris pyralis</name>
    <dbReference type="NCBI Taxonomy" id="7054"/>
    <lineage>
        <taxon>Eukaryota</taxon>
        <taxon>Metazoa</taxon>
        <taxon>Ecdysozoa</taxon>
        <taxon>Arthropoda</taxon>
        <taxon>Hexapoda</taxon>
        <taxon>Insecta</taxon>
        <taxon>Pterygota</taxon>
        <taxon>Neoptera</taxon>
        <taxon>Endopterygota</taxon>
        <taxon>Coleoptera</taxon>
        <taxon>Polyphaga</taxon>
        <taxon>Elateriformia</taxon>
        <taxon>Elateroidea</taxon>
        <taxon>Lampyridae</taxon>
        <taxon>Lampyrinae</taxon>
        <taxon>Photinus</taxon>
    </lineage>
</organism>
<name>A0A1Y1MJP9_PHOPY</name>
<evidence type="ECO:0008006" key="2">
    <source>
        <dbReference type="Google" id="ProtNLM"/>
    </source>
</evidence>
<sequence length="130" mass="14687">MTYKIEPNHTKVTVSEPLCITEINEIEIGEAIDELKPKKCSGPDGIPAYVLKGCKDIFVPVFKILFNISIKANKFPSKWKSTKVCPLHKSGSKKNIANYRPIAVLSAPAKIFEKVLQKRIIQSCQNRYIR</sequence>
<accession>A0A1Y1MJP9</accession>
<dbReference type="PANTHER" id="PTHR33395:SF22">
    <property type="entry name" value="REVERSE TRANSCRIPTASE DOMAIN-CONTAINING PROTEIN"/>
    <property type="match status" value="1"/>
</dbReference>